<keyword evidence="8" id="KW-1185">Reference proteome</keyword>
<dbReference type="GO" id="GO:0000974">
    <property type="term" value="C:Prp19 complex"/>
    <property type="evidence" value="ECO:0007669"/>
    <property type="project" value="TreeGrafter"/>
</dbReference>
<sequence>MGATKGQTMLMLEGPELESHPWRSSRSAEIIDALPYIDDDYANPKVKADVDRLLEDEMRRSSKKPADFLNDLPPLPNFINQQDNPMLAREYERVRAGKPPVRLDFSRLDLIDPPPVTKINDESAWKQALHRAQRTSQYQLIRLENLELMSKYGAEVWKQNNLLLEKFSLRMNTLAQQQNEKIEIVNRERKYHQQNTAYELNALSAQWKELCLKNIEIQTACANLESYIEEMRREAAERGWNLETNVENSSLLHSGQ</sequence>
<dbReference type="EMBL" id="BDDD01000915">
    <property type="protein sequence ID" value="GAV71442.1"/>
    <property type="molecule type" value="Genomic_DNA"/>
</dbReference>
<dbReference type="FunCoup" id="A0A1Q3BU91">
    <property type="interactions" value="3346"/>
</dbReference>
<dbReference type="GO" id="GO:0008380">
    <property type="term" value="P:RNA splicing"/>
    <property type="evidence" value="ECO:0007669"/>
    <property type="project" value="UniProtKB-KW"/>
</dbReference>
<dbReference type="PANTHER" id="PTHR13296">
    <property type="entry name" value="BCAS2 PROTEIN"/>
    <property type="match status" value="1"/>
</dbReference>
<reference evidence="8" key="1">
    <citation type="submission" date="2016-04" db="EMBL/GenBank/DDBJ databases">
        <title>Cephalotus genome sequencing.</title>
        <authorList>
            <person name="Fukushima K."/>
            <person name="Hasebe M."/>
            <person name="Fang X."/>
        </authorList>
    </citation>
    <scope>NUCLEOTIDE SEQUENCE [LARGE SCALE GENOMIC DNA]</scope>
    <source>
        <strain evidence="8">cv. St1</strain>
    </source>
</reference>
<keyword evidence="5" id="KW-0508">mRNA splicing</keyword>
<dbReference type="GO" id="GO:0071011">
    <property type="term" value="C:precatalytic spliceosome"/>
    <property type="evidence" value="ECO:0007669"/>
    <property type="project" value="TreeGrafter"/>
</dbReference>
<evidence type="ECO:0000313" key="8">
    <source>
        <dbReference type="Proteomes" id="UP000187406"/>
    </source>
</evidence>
<dbReference type="InterPro" id="IPR008409">
    <property type="entry name" value="SPF27"/>
</dbReference>
<dbReference type="OrthoDB" id="205794at2759"/>
<dbReference type="AlphaFoldDB" id="A0A1Q3BU91"/>
<keyword evidence="6" id="KW-0539">Nucleus</keyword>
<dbReference type="Proteomes" id="UP000187406">
    <property type="component" value="Unassembled WGS sequence"/>
</dbReference>
<dbReference type="GO" id="GO:0071013">
    <property type="term" value="C:catalytic step 2 spliceosome"/>
    <property type="evidence" value="ECO:0007669"/>
    <property type="project" value="TreeGrafter"/>
</dbReference>
<evidence type="ECO:0000256" key="5">
    <source>
        <dbReference type="ARBA" id="ARBA00023187"/>
    </source>
</evidence>
<evidence type="ECO:0000256" key="6">
    <source>
        <dbReference type="ARBA" id="ARBA00023242"/>
    </source>
</evidence>
<evidence type="ECO:0000256" key="1">
    <source>
        <dbReference type="ARBA" id="ARBA00004123"/>
    </source>
</evidence>
<evidence type="ECO:0000256" key="4">
    <source>
        <dbReference type="ARBA" id="ARBA00022728"/>
    </source>
</evidence>
<comment type="subcellular location">
    <subcellularLocation>
        <location evidence="1">Nucleus</location>
    </subcellularLocation>
</comment>
<dbReference type="InParanoid" id="A0A1Q3BU91"/>
<comment type="similarity">
    <text evidence="2">Belongs to the SPF27 family.</text>
</comment>
<dbReference type="PANTHER" id="PTHR13296:SF0">
    <property type="entry name" value="PRE-MRNA-SPLICING FACTOR SPF27"/>
    <property type="match status" value="1"/>
</dbReference>
<evidence type="ECO:0000256" key="2">
    <source>
        <dbReference type="ARBA" id="ARBA00010788"/>
    </source>
</evidence>
<protein>
    <submittedName>
        <fullName evidence="7">BCAS2 domain-containing protein</fullName>
    </submittedName>
</protein>
<proteinExistence type="inferred from homology"/>
<name>A0A1Q3BU91_CEPFO</name>
<accession>A0A1Q3BU91</accession>
<evidence type="ECO:0000313" key="7">
    <source>
        <dbReference type="EMBL" id="GAV71442.1"/>
    </source>
</evidence>
<comment type="caution">
    <text evidence="7">The sequence shown here is derived from an EMBL/GenBank/DDBJ whole genome shotgun (WGS) entry which is preliminary data.</text>
</comment>
<keyword evidence="3" id="KW-0507">mRNA processing</keyword>
<organism evidence="7 8">
    <name type="scientific">Cephalotus follicularis</name>
    <name type="common">Albany pitcher plant</name>
    <dbReference type="NCBI Taxonomy" id="3775"/>
    <lineage>
        <taxon>Eukaryota</taxon>
        <taxon>Viridiplantae</taxon>
        <taxon>Streptophyta</taxon>
        <taxon>Embryophyta</taxon>
        <taxon>Tracheophyta</taxon>
        <taxon>Spermatophyta</taxon>
        <taxon>Magnoliopsida</taxon>
        <taxon>eudicotyledons</taxon>
        <taxon>Gunneridae</taxon>
        <taxon>Pentapetalae</taxon>
        <taxon>rosids</taxon>
        <taxon>fabids</taxon>
        <taxon>Oxalidales</taxon>
        <taxon>Cephalotaceae</taxon>
        <taxon>Cephalotus</taxon>
    </lineage>
</organism>
<dbReference type="Pfam" id="PF05700">
    <property type="entry name" value="BCAS2"/>
    <property type="match status" value="1"/>
</dbReference>
<evidence type="ECO:0000256" key="3">
    <source>
        <dbReference type="ARBA" id="ARBA00022664"/>
    </source>
</evidence>
<gene>
    <name evidence="7" type="ORF">CFOL_v3_14936</name>
</gene>
<dbReference type="GO" id="GO:0006397">
    <property type="term" value="P:mRNA processing"/>
    <property type="evidence" value="ECO:0007669"/>
    <property type="project" value="UniProtKB-KW"/>
</dbReference>
<dbReference type="STRING" id="3775.A0A1Q3BU91"/>
<keyword evidence="4" id="KW-0747">Spliceosome</keyword>